<evidence type="ECO:0000313" key="6">
    <source>
        <dbReference type="Proteomes" id="UP000008536"/>
    </source>
</evidence>
<dbReference type="SUPFAM" id="SSF53335">
    <property type="entry name" value="S-adenosyl-L-methionine-dependent methyltransferases"/>
    <property type="match status" value="1"/>
</dbReference>
<organism evidence="5 6">
    <name type="scientific">Zygosaccharomyces rouxii (strain ATCC 2623 / CBS 732 / NBRC 1130 / NCYC 568 / NRRL Y-229)</name>
    <dbReference type="NCBI Taxonomy" id="559307"/>
    <lineage>
        <taxon>Eukaryota</taxon>
        <taxon>Fungi</taxon>
        <taxon>Dikarya</taxon>
        <taxon>Ascomycota</taxon>
        <taxon>Saccharomycotina</taxon>
        <taxon>Saccharomycetes</taxon>
        <taxon>Saccharomycetales</taxon>
        <taxon>Saccharomycetaceae</taxon>
        <taxon>Zygosaccharomyces</taxon>
    </lineage>
</organism>
<sequence length="337" mass="39108">MSFDEKFHIMKKRSAMISRKRKTITGRQVSGNVPISIKPTKSRRIIRRFHLLINKRRILCNKLGISLVDNDEDANKKTIDDSLNPKMKRQYEIGTSRDDMEPQLLKAQSLQSEQELVQCLGYIMNQIHSRGGLRDYQLASRVGQTNNRGGDSSKILVQWLQELGHRSDGSLSALEIGSLSTENRISTCGLFEPVIRIDLESSQPGIQKQDFMQRPLPKDEGEKFDFVSCSLVLNFVPTPIQRGQMCMRFEHFLRENGYLFVVLPLPCINHSRYMSKNHFTQLMEFLGYSMVKYHESKKLCYMLLRRTSSKNQEGYDKFTKKHKFHDKPGFNNFCIML</sequence>
<protein>
    <recommendedName>
        <fullName evidence="4">25S rRNA adenine-N(1) methyltransferase</fullName>
        <ecNumber evidence="4">2.1.1.-</ecNumber>
    </recommendedName>
</protein>
<comment type="function">
    <text evidence="4">S-adenosyl-L-methionine-dependent methyltransferase that specifically methylates the N(1) position of an adenine present in helix 65 in 25S rRNA.</text>
</comment>
<dbReference type="GeneID" id="8202352"/>
<comment type="similarity">
    <text evidence="4">Belongs to the BMT2 family.</text>
</comment>
<dbReference type="FunCoup" id="C5DR61">
    <property type="interactions" value="117"/>
</dbReference>
<dbReference type="GO" id="GO:0005730">
    <property type="term" value="C:nucleolus"/>
    <property type="evidence" value="ECO:0007669"/>
    <property type="project" value="UniProtKB-SubCell"/>
</dbReference>
<dbReference type="STRING" id="559307.C5DR61"/>
<keyword evidence="4" id="KW-0539">Nucleus</keyword>
<dbReference type="EC" id="2.1.1.-" evidence="4"/>
<keyword evidence="3 4" id="KW-0949">S-adenosyl-L-methionine</keyword>
<dbReference type="EMBL" id="CU928174">
    <property type="protein sequence ID" value="CAR26272.1"/>
    <property type="molecule type" value="Genomic_DNA"/>
</dbReference>
<dbReference type="KEGG" id="zro:ZYRO0B05830g"/>
<gene>
    <name evidence="4" type="primary">BMT2</name>
    <name evidence="5" type="ordered locus">ZYRO0B05830g</name>
</gene>
<feature type="binding site" evidence="4">
    <location>
        <position position="177"/>
    </location>
    <ligand>
        <name>S-adenosyl-L-methionine</name>
        <dbReference type="ChEBI" id="CHEBI:59789"/>
    </ligand>
</feature>
<evidence type="ECO:0000256" key="3">
    <source>
        <dbReference type="ARBA" id="ARBA00022691"/>
    </source>
</evidence>
<accession>C5DR61</accession>
<feature type="binding site" evidence="4">
    <location>
        <position position="198"/>
    </location>
    <ligand>
        <name>S-adenosyl-L-methionine</name>
        <dbReference type="ChEBI" id="CHEBI:59789"/>
    </ligand>
</feature>
<dbReference type="RefSeq" id="XP_002495205.1">
    <property type="nucleotide sequence ID" value="XM_002495160.1"/>
</dbReference>
<dbReference type="GO" id="GO:0016433">
    <property type="term" value="F:rRNA (adenine) methyltransferase activity"/>
    <property type="evidence" value="ECO:0007669"/>
    <property type="project" value="UniProtKB-UniRule"/>
</dbReference>
<dbReference type="Gene3D" id="3.40.50.150">
    <property type="entry name" value="Vaccinia Virus protein VP39"/>
    <property type="match status" value="1"/>
</dbReference>
<comment type="subcellular location">
    <subcellularLocation>
        <location evidence="4">Nucleus</location>
        <location evidence="4">Nucleolus</location>
    </subcellularLocation>
</comment>
<dbReference type="Proteomes" id="UP000008536">
    <property type="component" value="Chromosome B"/>
</dbReference>
<dbReference type="PANTHER" id="PTHR21008:SF1">
    <property type="entry name" value="25S RRNA (ADENINE(2142)-N(1))-METHYLTRANSFERASE"/>
    <property type="match status" value="1"/>
</dbReference>
<evidence type="ECO:0000313" key="5">
    <source>
        <dbReference type="EMBL" id="CAR26272.1"/>
    </source>
</evidence>
<proteinExistence type="inferred from homology"/>
<dbReference type="HOGENOM" id="CLU_041583_1_0_1"/>
<dbReference type="Pfam" id="PF11968">
    <property type="entry name" value="Bmt2"/>
    <property type="match status" value="1"/>
</dbReference>
<keyword evidence="1 4" id="KW-0489">Methyltransferase</keyword>
<reference evidence="5 6" key="1">
    <citation type="journal article" date="2009" name="Genome Res.">
        <title>Comparative genomics of protoploid Saccharomycetaceae.</title>
        <authorList>
            <consortium name="The Genolevures Consortium"/>
            <person name="Souciet J.-L."/>
            <person name="Dujon B."/>
            <person name="Gaillardin C."/>
            <person name="Johnston M."/>
            <person name="Baret P.V."/>
            <person name="Cliften P."/>
            <person name="Sherman D.J."/>
            <person name="Weissenbach J."/>
            <person name="Westhof E."/>
            <person name="Wincker P."/>
            <person name="Jubin C."/>
            <person name="Poulain J."/>
            <person name="Barbe V."/>
            <person name="Segurens B."/>
            <person name="Artiguenave F."/>
            <person name="Anthouard V."/>
            <person name="Vacherie B."/>
            <person name="Val M.-E."/>
            <person name="Fulton R.S."/>
            <person name="Minx P."/>
            <person name="Wilson R."/>
            <person name="Durrens P."/>
            <person name="Jean G."/>
            <person name="Marck C."/>
            <person name="Martin T."/>
            <person name="Nikolski M."/>
            <person name="Rolland T."/>
            <person name="Seret M.-L."/>
            <person name="Casaregola S."/>
            <person name="Despons L."/>
            <person name="Fairhead C."/>
            <person name="Fischer G."/>
            <person name="Lafontaine I."/>
            <person name="Leh V."/>
            <person name="Lemaire M."/>
            <person name="de Montigny J."/>
            <person name="Neuveglise C."/>
            <person name="Thierry A."/>
            <person name="Blanc-Lenfle I."/>
            <person name="Bleykasten C."/>
            <person name="Diffels J."/>
            <person name="Fritsch E."/>
            <person name="Frangeul L."/>
            <person name="Goeffon A."/>
            <person name="Jauniaux N."/>
            <person name="Kachouri-Lafond R."/>
            <person name="Payen C."/>
            <person name="Potier S."/>
            <person name="Pribylova L."/>
            <person name="Ozanne C."/>
            <person name="Richard G.-F."/>
            <person name="Sacerdot C."/>
            <person name="Straub M.-L."/>
            <person name="Talla E."/>
        </authorList>
    </citation>
    <scope>NUCLEOTIDE SEQUENCE [LARGE SCALE GENOMIC DNA]</scope>
    <source>
        <strain evidence="5 6">ATCC 2623 / CBS 732 / BCRC 21506 / NBRC 1130 / NCYC 568 / NRRL Y-229</strain>
    </source>
</reference>
<name>C5DR61_ZYGRC</name>
<dbReference type="AlphaFoldDB" id="C5DR61"/>
<evidence type="ECO:0000256" key="4">
    <source>
        <dbReference type="HAMAP-Rule" id="MF_03044"/>
    </source>
</evidence>
<dbReference type="HAMAP" id="MF_03044">
    <property type="entry name" value="BMT2"/>
    <property type="match status" value="1"/>
</dbReference>
<dbReference type="InParanoid" id="C5DR61"/>
<evidence type="ECO:0000256" key="1">
    <source>
        <dbReference type="ARBA" id="ARBA00022603"/>
    </source>
</evidence>
<dbReference type="InterPro" id="IPR021867">
    <property type="entry name" value="Bmt2/SAMTOR"/>
</dbReference>
<keyword evidence="6" id="KW-1185">Reference proteome</keyword>
<dbReference type="InterPro" id="IPR029063">
    <property type="entry name" value="SAM-dependent_MTases_sf"/>
</dbReference>
<dbReference type="PANTHER" id="PTHR21008">
    <property type="entry name" value="S-ADENOSYLMETHIONINE SENSOR UPSTREAM OF MTORC1-RELATED"/>
    <property type="match status" value="1"/>
</dbReference>
<keyword evidence="2 4" id="KW-0808">Transferase</keyword>
<evidence type="ECO:0000256" key="2">
    <source>
        <dbReference type="ARBA" id="ARBA00022679"/>
    </source>
</evidence>